<keyword evidence="1" id="KW-0229">DNA integration</keyword>
<evidence type="ECO:0000256" key="4">
    <source>
        <dbReference type="PROSITE-ProRule" id="PRU01248"/>
    </source>
</evidence>
<dbReference type="SUPFAM" id="SSF56349">
    <property type="entry name" value="DNA breaking-rejoining enzymes"/>
    <property type="match status" value="1"/>
</dbReference>
<dbReference type="PROSITE" id="PS51898">
    <property type="entry name" value="TYR_RECOMBINASE"/>
    <property type="match status" value="1"/>
</dbReference>
<feature type="domain" description="Core-binding (CB)" evidence="6">
    <location>
        <begin position="1"/>
        <end position="73"/>
    </location>
</feature>
<evidence type="ECO:0000259" key="5">
    <source>
        <dbReference type="PROSITE" id="PS51898"/>
    </source>
</evidence>
<dbReference type="InterPro" id="IPR010998">
    <property type="entry name" value="Integrase_recombinase_N"/>
</dbReference>
<evidence type="ECO:0000313" key="8">
    <source>
        <dbReference type="Proteomes" id="UP001156670"/>
    </source>
</evidence>
<reference evidence="8" key="1">
    <citation type="journal article" date="2019" name="Int. J. Syst. Evol. Microbiol.">
        <title>The Global Catalogue of Microorganisms (GCM) 10K type strain sequencing project: providing services to taxonomists for standard genome sequencing and annotation.</title>
        <authorList>
            <consortium name="The Broad Institute Genomics Platform"/>
            <consortium name="The Broad Institute Genome Sequencing Center for Infectious Disease"/>
            <person name="Wu L."/>
            <person name="Ma J."/>
        </authorList>
    </citation>
    <scope>NUCLEOTIDE SEQUENCE [LARGE SCALE GENOMIC DNA]</scope>
    <source>
        <strain evidence="8">NBRC 111980</strain>
    </source>
</reference>
<evidence type="ECO:0000256" key="3">
    <source>
        <dbReference type="ARBA" id="ARBA00023172"/>
    </source>
</evidence>
<dbReference type="Proteomes" id="UP001156670">
    <property type="component" value="Unassembled WGS sequence"/>
</dbReference>
<organism evidence="7 8">
    <name type="scientific">Dyella acidisoli</name>
    <dbReference type="NCBI Taxonomy" id="1867834"/>
    <lineage>
        <taxon>Bacteria</taxon>
        <taxon>Pseudomonadati</taxon>
        <taxon>Pseudomonadota</taxon>
        <taxon>Gammaproteobacteria</taxon>
        <taxon>Lysobacterales</taxon>
        <taxon>Rhodanobacteraceae</taxon>
        <taxon>Dyella</taxon>
    </lineage>
</organism>
<sequence length="419" mass="47057">MADIHRYLEAATRDNTQRSYASAVRHFEVEWGGHLPTTADEVARYLADHANQLSINTLRQRLAALAQWHSEQGFADPTRSSLVRKVLKGIKALHPSVEKQAVPLQLNELGRVADWLDTAATNANERGDTVRTMQYLRDRALILLGFWRGFRADELIRLRIEHIDLRPGDGLTLFLSRSKTDRDNNGQSFKVPALSRWCPVDATQAWIVASGRAEGPLFSRINRWGALSDAPLDVDSIVPILRRAFAHAGLGQADAYSGHSLRRGFANWANANGWDIKSLMAYVGWRKVDTVMRYVDASMPFMPASTDARSPQLTVTSTPSPNATMPQVDLVAQFSLTSYTNSLRQRAKARKLIEEACLARHRAQRADTDGYRFHIQIPDDAEFEEAIATVLDDMYRIANNHGCYLEATISEKKGSRSWE</sequence>
<evidence type="ECO:0000256" key="2">
    <source>
        <dbReference type="ARBA" id="ARBA00023125"/>
    </source>
</evidence>
<dbReference type="EMBL" id="BSOB01000005">
    <property type="protein sequence ID" value="GLQ91663.1"/>
    <property type="molecule type" value="Genomic_DNA"/>
</dbReference>
<comment type="caution">
    <text evidence="7">The sequence shown here is derived from an EMBL/GenBank/DDBJ whole genome shotgun (WGS) entry which is preliminary data.</text>
</comment>
<dbReference type="InterPro" id="IPR052925">
    <property type="entry name" value="Phage_Integrase-like_Recomb"/>
</dbReference>
<dbReference type="InterPro" id="IPR013762">
    <property type="entry name" value="Integrase-like_cat_sf"/>
</dbReference>
<dbReference type="RefSeq" id="WP_284319494.1">
    <property type="nucleotide sequence ID" value="NZ_CP064031.1"/>
</dbReference>
<gene>
    <name evidence="7" type="ORF">GCM10007901_06130</name>
</gene>
<dbReference type="InterPro" id="IPR002104">
    <property type="entry name" value="Integrase_catalytic"/>
</dbReference>
<dbReference type="InterPro" id="IPR011010">
    <property type="entry name" value="DNA_brk_join_enz"/>
</dbReference>
<keyword evidence="2 4" id="KW-0238">DNA-binding</keyword>
<keyword evidence="8" id="KW-1185">Reference proteome</keyword>
<dbReference type="PANTHER" id="PTHR34605:SF4">
    <property type="entry name" value="DNA ADENINE METHYLTRANSFERASE"/>
    <property type="match status" value="1"/>
</dbReference>
<evidence type="ECO:0000256" key="1">
    <source>
        <dbReference type="ARBA" id="ARBA00022908"/>
    </source>
</evidence>
<proteinExistence type="predicted"/>
<dbReference type="InterPro" id="IPR044068">
    <property type="entry name" value="CB"/>
</dbReference>
<name>A0ABQ5XMC2_9GAMM</name>
<dbReference type="CDD" id="cd00799">
    <property type="entry name" value="INT_Cre_C"/>
    <property type="match status" value="1"/>
</dbReference>
<dbReference type="Gene3D" id="1.10.443.10">
    <property type="entry name" value="Intergrase catalytic core"/>
    <property type="match status" value="1"/>
</dbReference>
<dbReference type="SUPFAM" id="SSF47823">
    <property type="entry name" value="lambda integrase-like, N-terminal domain"/>
    <property type="match status" value="1"/>
</dbReference>
<dbReference type="PROSITE" id="PS51900">
    <property type="entry name" value="CB"/>
    <property type="match status" value="1"/>
</dbReference>
<dbReference type="Gene3D" id="1.10.150.130">
    <property type="match status" value="1"/>
</dbReference>
<dbReference type="Pfam" id="PF00589">
    <property type="entry name" value="Phage_integrase"/>
    <property type="match status" value="1"/>
</dbReference>
<dbReference type="PANTHER" id="PTHR34605">
    <property type="entry name" value="PHAGE_INTEGRASE DOMAIN-CONTAINING PROTEIN"/>
    <property type="match status" value="1"/>
</dbReference>
<protein>
    <submittedName>
        <fullName evidence="7">Recombinase</fullName>
    </submittedName>
</protein>
<evidence type="ECO:0000259" key="6">
    <source>
        <dbReference type="PROSITE" id="PS51900"/>
    </source>
</evidence>
<accession>A0ABQ5XMC2</accession>
<feature type="domain" description="Tyr recombinase" evidence="5">
    <location>
        <begin position="99"/>
        <end position="307"/>
    </location>
</feature>
<keyword evidence="3" id="KW-0233">DNA recombination</keyword>
<evidence type="ECO:0000313" key="7">
    <source>
        <dbReference type="EMBL" id="GLQ91663.1"/>
    </source>
</evidence>